<dbReference type="AlphaFoldDB" id="A0A0R1H470"/>
<dbReference type="PANTHER" id="PTHR46658:SF1">
    <property type="entry name" value="CYS OR MET METABOLISM PYRIDOXAL-PHOSPHATE-DEPENDENT ENZYME"/>
    <property type="match status" value="1"/>
</dbReference>
<dbReference type="EMBL" id="AZCV01000001">
    <property type="protein sequence ID" value="KRK38338.1"/>
    <property type="molecule type" value="Genomic_DNA"/>
</dbReference>
<dbReference type="Gene3D" id="3.90.1150.60">
    <property type="entry name" value="Methioning gamme-lyase, C-terminal domain"/>
    <property type="match status" value="1"/>
</dbReference>
<sequence length="418" mass="45927">MTNRLVANEQLNTILAEVDEQVKPYFERVEANMLFNQKKVLDAFIKHQVSESDLNGTNGYGNDDYGREKLDEIYADIFHTEKALVRTQFVSGTHTLSTALFGNLRPGDTLTYLTGMPYDTMQEVIGIAGNKRGSLVEWGVNFSHVPLKDGEIDFAAAKTILLRDHPKIVAIQRSRGYDTRQSFVIQKIKQMIDFVKKTLPNAIIFIDNCYGEFSETVEPTELGANLMAGSLIKNPGGGLAQTGGYIVGDASLVENAAYQLTAPGIGGEEGATLDANRTFYQGLFQAPHVVGQAIKGAIYTSALLERVGLEVSPRFTDTRTDLIQTVIFNNRAKMIKFIQAIQANSPIDSFVVPNPSEMAGYEDQVIMAAGTFVQGSTLEFSADGPIRPPYAVYLQGGLTFEHVKLALINAVEQLYFSK</sequence>
<dbReference type="SUPFAM" id="SSF53383">
    <property type="entry name" value="PLP-dependent transferases"/>
    <property type="match status" value="1"/>
</dbReference>
<comment type="caution">
    <text evidence="1">The sequence shown here is derived from an EMBL/GenBank/DDBJ whole genome shotgun (WGS) entry which is preliminary data.</text>
</comment>
<proteinExistence type="predicted"/>
<keyword evidence="2" id="KW-1185">Reference proteome</keyword>
<reference evidence="1 2" key="1">
    <citation type="journal article" date="2015" name="Genome Announc.">
        <title>Expanding the biotechnology potential of lactobacilli through comparative genomics of 213 strains and associated genera.</title>
        <authorList>
            <person name="Sun Z."/>
            <person name="Harris H.M."/>
            <person name="McCann A."/>
            <person name="Guo C."/>
            <person name="Argimon S."/>
            <person name="Zhang W."/>
            <person name="Yang X."/>
            <person name="Jeffery I.B."/>
            <person name="Cooney J.C."/>
            <person name="Kagawa T.F."/>
            <person name="Liu W."/>
            <person name="Song Y."/>
            <person name="Salvetti E."/>
            <person name="Wrobel A."/>
            <person name="Rasinkangas P."/>
            <person name="Parkhill J."/>
            <person name="Rea M.C."/>
            <person name="O'Sullivan O."/>
            <person name="Ritari J."/>
            <person name="Douillard F.P."/>
            <person name="Paul Ross R."/>
            <person name="Yang R."/>
            <person name="Briner A.E."/>
            <person name="Felis G.E."/>
            <person name="de Vos W.M."/>
            <person name="Barrangou R."/>
            <person name="Klaenhammer T.R."/>
            <person name="Caufield P.W."/>
            <person name="Cui Y."/>
            <person name="Zhang H."/>
            <person name="O'Toole P.W."/>
        </authorList>
    </citation>
    <scope>NUCLEOTIDE SEQUENCE [LARGE SCALE GENOMIC DNA]</scope>
    <source>
        <strain evidence="1 2">DSM 20534</strain>
    </source>
</reference>
<dbReference type="InterPro" id="IPR009651">
    <property type="entry name" value="Met_g_lyase_put"/>
</dbReference>
<gene>
    <name evidence="1" type="ORF">FC62_GL000020</name>
</gene>
<dbReference type="GO" id="GO:0016829">
    <property type="term" value="F:lyase activity"/>
    <property type="evidence" value="ECO:0007669"/>
    <property type="project" value="UniProtKB-KW"/>
</dbReference>
<protein>
    <submittedName>
        <fullName evidence="1">Cystathionine beta-lyase</fullName>
    </submittedName>
</protein>
<dbReference type="PATRIC" id="fig|1423722.3.peg.20"/>
<keyword evidence="1" id="KW-0456">Lyase</keyword>
<accession>A0A0R1H470</accession>
<name>A0A0R1H470_9LACO</name>
<dbReference type="InterPro" id="IPR015424">
    <property type="entry name" value="PyrdxlP-dep_Trfase"/>
</dbReference>
<dbReference type="Gene3D" id="3.40.640.10">
    <property type="entry name" value="Type I PLP-dependent aspartate aminotransferase-like (Major domain)"/>
    <property type="match status" value="1"/>
</dbReference>
<dbReference type="Proteomes" id="UP000050909">
    <property type="component" value="Unassembled WGS sequence"/>
</dbReference>
<evidence type="ECO:0000313" key="2">
    <source>
        <dbReference type="Proteomes" id="UP000050909"/>
    </source>
</evidence>
<evidence type="ECO:0000313" key="1">
    <source>
        <dbReference type="EMBL" id="KRK38338.1"/>
    </source>
</evidence>
<organism evidence="1 2">
    <name type="scientific">Amylolactobacillus amylotrophicus DSM 20534</name>
    <dbReference type="NCBI Taxonomy" id="1423722"/>
    <lineage>
        <taxon>Bacteria</taxon>
        <taxon>Bacillati</taxon>
        <taxon>Bacillota</taxon>
        <taxon>Bacilli</taxon>
        <taxon>Lactobacillales</taxon>
        <taxon>Lactobacillaceae</taxon>
        <taxon>Amylolactobacillus</taxon>
    </lineage>
</organism>
<dbReference type="RefSeq" id="WP_056946354.1">
    <property type="nucleotide sequence ID" value="NZ_AZCV01000001.1"/>
</dbReference>
<dbReference type="InterPro" id="IPR015421">
    <property type="entry name" value="PyrdxlP-dep_Trfase_major"/>
</dbReference>
<dbReference type="PANTHER" id="PTHR46658">
    <property type="entry name" value="CYS OR MET METABOLISM PYRIDOXAL-PHOSPHATE-DEPENDENT ENZYME"/>
    <property type="match status" value="1"/>
</dbReference>
<dbReference type="Pfam" id="PF06838">
    <property type="entry name" value="Met_gamma_lyase"/>
    <property type="match status" value="1"/>
</dbReference>